<keyword evidence="1" id="KW-0472">Membrane</keyword>
<feature type="transmembrane region" description="Helical" evidence="1">
    <location>
        <begin position="94"/>
        <end position="111"/>
    </location>
</feature>
<gene>
    <name evidence="2" type="ORF">QQ020_20990</name>
</gene>
<name>A0ABT8L9Y5_9BACT</name>
<feature type="transmembrane region" description="Helical" evidence="1">
    <location>
        <begin position="69"/>
        <end position="88"/>
    </location>
</feature>
<keyword evidence="1" id="KW-0812">Transmembrane</keyword>
<evidence type="ECO:0000256" key="1">
    <source>
        <dbReference type="SAM" id="Phobius"/>
    </source>
</evidence>
<evidence type="ECO:0000313" key="3">
    <source>
        <dbReference type="Proteomes" id="UP001172083"/>
    </source>
</evidence>
<evidence type="ECO:0000313" key="2">
    <source>
        <dbReference type="EMBL" id="MDN5214569.1"/>
    </source>
</evidence>
<accession>A0ABT8L9Y5</accession>
<dbReference type="EMBL" id="JAUJEB010000005">
    <property type="protein sequence ID" value="MDN5214569.1"/>
    <property type="molecule type" value="Genomic_DNA"/>
</dbReference>
<dbReference type="RefSeq" id="WP_346759908.1">
    <property type="nucleotide sequence ID" value="NZ_JAUJEB010000005.1"/>
</dbReference>
<dbReference type="Proteomes" id="UP001172083">
    <property type="component" value="Unassembled WGS sequence"/>
</dbReference>
<organism evidence="2 3">
    <name type="scientific">Agaribacillus aureus</name>
    <dbReference type="NCBI Taxonomy" id="3051825"/>
    <lineage>
        <taxon>Bacteria</taxon>
        <taxon>Pseudomonadati</taxon>
        <taxon>Bacteroidota</taxon>
        <taxon>Cytophagia</taxon>
        <taxon>Cytophagales</taxon>
        <taxon>Splendidivirgaceae</taxon>
        <taxon>Agaribacillus</taxon>
    </lineage>
</organism>
<proteinExistence type="predicted"/>
<comment type="caution">
    <text evidence="2">The sequence shown here is derived from an EMBL/GenBank/DDBJ whole genome shotgun (WGS) entry which is preliminary data.</text>
</comment>
<reference evidence="2" key="1">
    <citation type="submission" date="2023-06" db="EMBL/GenBank/DDBJ databases">
        <title>Genomic of Agaribacillus aureum.</title>
        <authorList>
            <person name="Wang G."/>
        </authorList>
    </citation>
    <scope>NUCLEOTIDE SEQUENCE</scope>
    <source>
        <strain evidence="2">BMA12</strain>
    </source>
</reference>
<sequence>MKNNLSTDEAFVLAKKSLAEGKSFATIRKELTAMGLEDSTIKYIIRQLDDELLKMSKKTGAAGYAKRKMISGAIIMLMGTAVAIYTWIEKIQEMNYYLLEFGALFVGYYFFRSGYMQSKKQNSR</sequence>
<keyword evidence="1" id="KW-1133">Transmembrane helix</keyword>
<protein>
    <submittedName>
        <fullName evidence="2">Uncharacterized protein</fullName>
    </submittedName>
</protein>
<keyword evidence="3" id="KW-1185">Reference proteome</keyword>